<dbReference type="InterPro" id="IPR044730">
    <property type="entry name" value="RNase_H-like_dom_plant"/>
</dbReference>
<dbReference type="AlphaFoldDB" id="A0A6A3BUK3"/>
<evidence type="ECO:0000313" key="1">
    <source>
        <dbReference type="EMBL" id="KAE8718692.1"/>
    </source>
</evidence>
<comment type="caution">
    <text evidence="1">The sequence shown here is derived from an EMBL/GenBank/DDBJ whole genome shotgun (WGS) entry which is preliminary data.</text>
</comment>
<accession>A0A6A3BUK3</accession>
<dbReference type="SUPFAM" id="SSF53098">
    <property type="entry name" value="Ribonuclease H-like"/>
    <property type="match status" value="1"/>
</dbReference>
<dbReference type="PANTHER" id="PTHR47723">
    <property type="entry name" value="OS05G0353850 PROTEIN"/>
    <property type="match status" value="1"/>
</dbReference>
<dbReference type="InterPro" id="IPR053151">
    <property type="entry name" value="RNase_H-like"/>
</dbReference>
<gene>
    <name evidence="1" type="ORF">F3Y22_tig00109997pilonHSYRG00011</name>
</gene>
<dbReference type="PANTHER" id="PTHR47723:SF22">
    <property type="entry name" value="RNASE H TYPE-1 DOMAIN-CONTAINING PROTEIN"/>
    <property type="match status" value="1"/>
</dbReference>
<reference evidence="1" key="1">
    <citation type="submission" date="2019-09" db="EMBL/GenBank/DDBJ databases">
        <title>Draft genome information of white flower Hibiscus syriacus.</title>
        <authorList>
            <person name="Kim Y.-M."/>
        </authorList>
    </citation>
    <scope>NUCLEOTIDE SEQUENCE [LARGE SCALE GENOMIC DNA]</scope>
    <source>
        <strain evidence="1">YM2019G1</strain>
    </source>
</reference>
<dbReference type="InterPro" id="IPR012337">
    <property type="entry name" value="RNaseH-like_sf"/>
</dbReference>
<name>A0A6A3BUK3_HIBSY</name>
<evidence type="ECO:0008006" key="3">
    <source>
        <dbReference type="Google" id="ProtNLM"/>
    </source>
</evidence>
<protein>
    <recommendedName>
        <fullName evidence="3">RNase H type-1 domain-containing protein</fullName>
    </recommendedName>
</protein>
<sequence>MGIIAAKTVGESSMAVSVFRHRSVPLVDSQRGDIQQQSLGGKLKYNVDAAAAVHGSVGEAGIGGILRDHMGETLIQFYRNIEISDFLSAELIAILEACQLFSSSRWDENPSSAPQPFEGLVGKCRASCLSRSWKVSFAHRERNIEAHDLAQEGARGVFPFVRMKVPVTS</sequence>
<organism evidence="1 2">
    <name type="scientific">Hibiscus syriacus</name>
    <name type="common">Rose of Sharon</name>
    <dbReference type="NCBI Taxonomy" id="106335"/>
    <lineage>
        <taxon>Eukaryota</taxon>
        <taxon>Viridiplantae</taxon>
        <taxon>Streptophyta</taxon>
        <taxon>Embryophyta</taxon>
        <taxon>Tracheophyta</taxon>
        <taxon>Spermatophyta</taxon>
        <taxon>Magnoliopsida</taxon>
        <taxon>eudicotyledons</taxon>
        <taxon>Gunneridae</taxon>
        <taxon>Pentapetalae</taxon>
        <taxon>rosids</taxon>
        <taxon>malvids</taxon>
        <taxon>Malvales</taxon>
        <taxon>Malvaceae</taxon>
        <taxon>Malvoideae</taxon>
        <taxon>Hibiscus</taxon>
    </lineage>
</organism>
<keyword evidence="2" id="KW-1185">Reference proteome</keyword>
<dbReference type="EMBL" id="VEPZ02000804">
    <property type="protein sequence ID" value="KAE8718692.1"/>
    <property type="molecule type" value="Genomic_DNA"/>
</dbReference>
<evidence type="ECO:0000313" key="2">
    <source>
        <dbReference type="Proteomes" id="UP000436088"/>
    </source>
</evidence>
<dbReference type="CDD" id="cd06222">
    <property type="entry name" value="RNase_H_like"/>
    <property type="match status" value="1"/>
</dbReference>
<proteinExistence type="predicted"/>
<dbReference type="Proteomes" id="UP000436088">
    <property type="component" value="Unassembled WGS sequence"/>
</dbReference>